<dbReference type="EMBL" id="MG250483">
    <property type="protein sequence ID" value="AUE22849.1"/>
    <property type="molecule type" value="Genomic_DNA"/>
</dbReference>
<keyword evidence="14" id="KW-1185">Reference proteome</keyword>
<evidence type="ECO:0000256" key="11">
    <source>
        <dbReference type="SAM" id="MobiDB-lite"/>
    </source>
</evidence>
<keyword evidence="2 10" id="KW-0678">Repressor</keyword>
<comment type="subunit">
    <text evidence="10">Homodimer in the absence of DNA, monomer when binding DNA. Interacts with the DNA helicase assembly protein; a ternary complex between the helicase assembly protein, the single-stranded DNA-binding protein and ssDNA is an obligatory intermediate in the helicase loading mechanism. Part of the replicase complex that includes the DNA polymerase, the polymerase clamp, the clamp loader complex, the single-stranded DNA binding protein, the primase, the replicative helicase and the helicase assembly factor. Interacts (via C-terminus) with the viral SF1 dDA helicase. Interacts with the viral SF2 UvsW repair helicase.</text>
</comment>
<dbReference type="InterPro" id="IPR012340">
    <property type="entry name" value="NA-bd_OB-fold"/>
</dbReference>
<keyword evidence="4 10" id="KW-0479">Metal-binding</keyword>
<dbReference type="InterPro" id="IPR046395">
    <property type="entry name" value="SSB_T4"/>
</dbReference>
<comment type="similarity">
    <text evidence="10">Belongs to the Tequatrovirus single-stranded DNA-binding protein family.</text>
</comment>
<feature type="binding site" evidence="10">
    <location>
        <position position="91"/>
    </location>
    <ligand>
        <name>Zn(2+)</name>
        <dbReference type="ChEBI" id="CHEBI:29105"/>
    </ligand>
</feature>
<evidence type="ECO:0000256" key="8">
    <source>
        <dbReference type="ARBA" id="ARBA00023125"/>
    </source>
</evidence>
<proteinExistence type="inferred from homology"/>
<keyword evidence="10" id="KW-0233">DNA recombination</keyword>
<dbReference type="Gene3D" id="3.90.198.10">
    <property type="entry name" value="Replication Fork Single-Stranded Dna Binding Protein"/>
    <property type="match status" value="1"/>
</dbReference>
<evidence type="ECO:0000256" key="1">
    <source>
        <dbReference type="ARBA" id="ARBA00018590"/>
    </source>
</evidence>
<feature type="binding site" evidence="10">
    <location>
        <position position="88"/>
    </location>
    <ligand>
        <name>Zn(2+)</name>
        <dbReference type="ChEBI" id="CHEBI:29105"/>
    </ligand>
</feature>
<feature type="region of interest" description="LAST" evidence="10">
    <location>
        <begin position="5"/>
        <end position="9"/>
    </location>
</feature>
<evidence type="ECO:0000313" key="14">
    <source>
        <dbReference type="Proteomes" id="UP000240934"/>
    </source>
</evidence>
<gene>
    <name evidence="13" type="ORF">Ah1_00331</name>
</gene>
<evidence type="ECO:0000256" key="10">
    <source>
        <dbReference type="HAMAP-Rule" id="MF_04152"/>
    </source>
</evidence>
<keyword evidence="6 10" id="KW-0862">Zinc</keyword>
<evidence type="ECO:0000256" key="6">
    <source>
        <dbReference type="ARBA" id="ARBA00022833"/>
    </source>
</evidence>
<keyword evidence="7 10" id="KW-1194">Viral DNA replication</keyword>
<keyword evidence="9 10" id="KW-0234">DNA repair</keyword>
<dbReference type="GO" id="GO:0039686">
    <property type="term" value="P:bidirectional double-stranded viral DNA replication"/>
    <property type="evidence" value="ECO:0007669"/>
    <property type="project" value="UniProtKB-UniRule"/>
</dbReference>
<dbReference type="InterPro" id="IPR044947">
    <property type="entry name" value="Phage_T4_Gp32_ssDNA-bd_sf"/>
</dbReference>
<feature type="compositionally biased region" description="Basic and acidic residues" evidence="11">
    <location>
        <begin position="252"/>
        <end position="264"/>
    </location>
</feature>
<dbReference type="SUPFAM" id="SSF50249">
    <property type="entry name" value="Nucleic acid-binding proteins"/>
    <property type="match status" value="1"/>
</dbReference>
<evidence type="ECO:0000256" key="9">
    <source>
        <dbReference type="ARBA" id="ARBA00023204"/>
    </source>
</evidence>
<dbReference type="HAMAP" id="MF_04152">
    <property type="entry name" value="SSB_T4"/>
    <property type="match status" value="1"/>
</dbReference>
<dbReference type="Proteomes" id="UP000240934">
    <property type="component" value="Segment"/>
</dbReference>
<name>A0A2H4YF97_9CAUD</name>
<dbReference type="GO" id="GO:0006260">
    <property type="term" value="P:DNA replication"/>
    <property type="evidence" value="ECO:0007669"/>
    <property type="project" value="UniProtKB-KW"/>
</dbReference>
<evidence type="ECO:0000256" key="4">
    <source>
        <dbReference type="ARBA" id="ARBA00022723"/>
    </source>
</evidence>
<sequence>MSIFKRKDPSQLQQQLAAFSAKKGFESDATEWKLTQDKQGNGAAVIRFLPAKGDNATTFVKLVNHGFQRNGKWYIENCSSTHGDYDNCPACQWIKEQNWDYNNEADKKAMYASGVTRKTAFWANILVIKDPANPDNEGKVFKFRFGKKVMQKIQAEVDVNTDLGEEPCDVTCPFEGKNFSFKVTKVGGNNNYDSSTFGKQCPIANIEDEAYQAQLFEQMHDIMSLISKDKFKSMEDLTTVFNRVMGAEKRSNARAADDFEKQMEQFENTPASKSEKDDDDVPFNTGSAGTVDTDLDDLLNEI</sequence>
<keyword evidence="8 10" id="KW-0238">DNA-binding</keyword>
<evidence type="ECO:0000259" key="12">
    <source>
        <dbReference type="Pfam" id="PF08804"/>
    </source>
</evidence>
<dbReference type="InterPro" id="IPR012339">
    <property type="entry name" value="Phage_T4_Gp32_ssDNA-bd"/>
</dbReference>
<feature type="domain" description="Bacteriophage T4 Gp32 single-stranded DNA-binding" evidence="12">
    <location>
        <begin position="40"/>
        <end position="245"/>
    </location>
</feature>
<dbReference type="Pfam" id="PF08804">
    <property type="entry name" value="gp32"/>
    <property type="match status" value="1"/>
</dbReference>
<dbReference type="GO" id="GO:0006310">
    <property type="term" value="P:DNA recombination"/>
    <property type="evidence" value="ECO:0007669"/>
    <property type="project" value="UniProtKB-UniRule"/>
</dbReference>
<dbReference type="GO" id="GO:0046872">
    <property type="term" value="F:metal ion binding"/>
    <property type="evidence" value="ECO:0007669"/>
    <property type="project" value="UniProtKB-UniRule"/>
</dbReference>
<evidence type="ECO:0000256" key="5">
    <source>
        <dbReference type="ARBA" id="ARBA00022763"/>
    </source>
</evidence>
<evidence type="ECO:0000313" key="13">
    <source>
        <dbReference type="EMBL" id="AUE22849.1"/>
    </source>
</evidence>
<evidence type="ECO:0000256" key="3">
    <source>
        <dbReference type="ARBA" id="ARBA00022705"/>
    </source>
</evidence>
<accession>A0A2H4YF97</accession>
<evidence type="ECO:0000256" key="7">
    <source>
        <dbReference type="ARBA" id="ARBA00023109"/>
    </source>
</evidence>
<feature type="binding site" evidence="10">
    <location>
        <position position="78"/>
    </location>
    <ligand>
        <name>Zn(2+)</name>
        <dbReference type="ChEBI" id="CHEBI:29105"/>
    </ligand>
</feature>
<organism evidence="13 14">
    <name type="scientific">Aeromonas phage Ah1</name>
    <dbReference type="NCBI Taxonomy" id="2053701"/>
    <lineage>
        <taxon>Viruses</taxon>
        <taxon>Duplodnaviria</taxon>
        <taxon>Heunggongvirae</taxon>
        <taxon>Uroviricota</taxon>
        <taxon>Caudoviricetes</taxon>
        <taxon>Pantevenvirales</taxon>
        <taxon>Straboviridae</taxon>
        <taxon>Cinqassovirus</taxon>
        <taxon>Cinqassovirus ah1</taxon>
    </lineage>
</organism>
<comment type="function">
    <text evidence="10">Single-stranded DNA-binding protein that participates in viral DNA replication, recombination, and repair. Coats the lagging-strand ssDNA as the replication fork advances. Stimulates the activities of viral DNA polymerase and the replicative helicase, probably via its interaction with the helicase assembly factor. Together with the replicative helicase and the helicase assembly factor, promotes pairing of two homologous DNA molecules containing complementary single-stranded regions and mediates homologous DNA strand exchange. Promotes also the formation of joint molecules. mRNA specific autogenous translational repressor.</text>
</comment>
<reference evidence="13 14" key="1">
    <citation type="submission" date="2017-10" db="EMBL/GenBank/DDBJ databases">
        <title>Antibacterial composition for extension of chilled fish shelf life and decreasing of risk of food-borne infections, bacteriophage strains for its preparation.</title>
        <authorList>
            <person name="Zulkarneev E.R."/>
            <person name="Aleshkin A.V."/>
            <person name="Rubalsky O.V."/>
            <person name="Kiseleva I.A."/>
            <person name="Rubalskii E.O."/>
            <person name="Lebedev S.N."/>
        </authorList>
    </citation>
    <scope>NUCLEOTIDE SEQUENCE [LARGE SCALE GENOMIC DNA]</scope>
</reference>
<dbReference type="GO" id="GO:0003697">
    <property type="term" value="F:single-stranded DNA binding"/>
    <property type="evidence" value="ECO:0007669"/>
    <property type="project" value="UniProtKB-UniRule"/>
</dbReference>
<protein>
    <recommendedName>
        <fullName evidence="1 10">Single-stranded DNA-binding protein</fullName>
        <shortName evidence="10">SSB protein</shortName>
    </recommendedName>
    <alternativeName>
        <fullName evidence="10">Helix-destabilizing protein</fullName>
    </alternativeName>
</protein>
<feature type="binding site" evidence="10">
    <location>
        <position position="65"/>
    </location>
    <ligand>
        <name>Zn(2+)</name>
        <dbReference type="ChEBI" id="CHEBI:29105"/>
    </ligand>
</feature>
<evidence type="ECO:0000256" key="2">
    <source>
        <dbReference type="ARBA" id="ARBA00022491"/>
    </source>
</evidence>
<feature type="region of interest" description="Disordered" evidence="11">
    <location>
        <begin position="252"/>
        <end position="296"/>
    </location>
</feature>
<comment type="domain">
    <text evidence="10">The acidic C-terminus is involved in modulating the ssDNA binding properties. The N-terminus LAST motif is involved in the cooperative binding of the protein to ssDNA.</text>
</comment>
<keyword evidence="5" id="KW-0227">DNA damage</keyword>
<comment type="domain">
    <text evidence="10">The acidic C-terminus is involved in modulating the ssDNA binding properties. The N-terminus LAST motif is involved in the cooperative binding of the protein to single-stranded nucleic acids.</text>
</comment>
<keyword evidence="3" id="KW-0235">DNA replication</keyword>
<dbReference type="GO" id="GO:0006281">
    <property type="term" value="P:DNA repair"/>
    <property type="evidence" value="ECO:0007669"/>
    <property type="project" value="UniProtKB-UniRule"/>
</dbReference>